<dbReference type="GO" id="GO:0046872">
    <property type="term" value="F:metal ion binding"/>
    <property type="evidence" value="ECO:0007669"/>
    <property type="project" value="UniProtKB-KW"/>
</dbReference>
<feature type="active site" evidence="5">
    <location>
        <position position="108"/>
    </location>
</feature>
<dbReference type="Pfam" id="PF03372">
    <property type="entry name" value="Exo_endo_phos"/>
    <property type="match status" value="1"/>
</dbReference>
<dbReference type="NCBIfam" id="TIGR00633">
    <property type="entry name" value="xth"/>
    <property type="match status" value="1"/>
</dbReference>
<dbReference type="RefSeq" id="WP_087862190.1">
    <property type="nucleotide sequence ID" value="NZ_LT859958.1"/>
</dbReference>
<sequence>MKITTWNVNGFRAVLRKNAFEWIPDVDPDVLCFQEIKATLDQISAEEAIIEPYEGIWNPAERKGYSGTATYYKNKPLSHEKGFGIEHFDIEGRVIRLKYPDFYLYNIYFPNGGEGNKRVPYKLEFYEAFLEICDDLHAQGENIIITGDFNTAHQEIDLANPKQNEKNTGFLPEERVWIDRYLEHGFKDAYRELYPEEEKYTWWTYRFNSRERDIGWRLDYYLVSDALMDRVEDVVIHSDIMGSDHCPVSLILKE</sequence>
<feature type="binding site" evidence="6">
    <location>
        <position position="245"/>
    </location>
    <ligand>
        <name>Mg(2+)</name>
        <dbReference type="ChEBI" id="CHEBI:18420"/>
        <label>1</label>
    </ligand>
</feature>
<dbReference type="InterPro" id="IPR005135">
    <property type="entry name" value="Endo/exonuclease/phosphatase"/>
</dbReference>
<dbReference type="OrthoDB" id="9803914at2"/>
<dbReference type="AlphaFoldDB" id="A0A1Y6K3U5"/>
<accession>A0A1Y6K3U5</accession>
<gene>
    <name evidence="9" type="primary">exoA</name>
    <name evidence="9" type="ORF">CFX1CAM_1268</name>
</gene>
<feature type="domain" description="Endonuclease/exonuclease/phosphatase" evidence="8">
    <location>
        <begin position="5"/>
        <end position="245"/>
    </location>
</feature>
<protein>
    <submittedName>
        <fullName evidence="9">Exodeoxyribonuclease</fullName>
        <ecNumber evidence="9">3.1.11.2</ecNumber>
    </submittedName>
</protein>
<feature type="site" description="Important for catalytic activity" evidence="7">
    <location>
        <position position="219"/>
    </location>
</feature>
<dbReference type="Gene3D" id="3.60.10.10">
    <property type="entry name" value="Endonuclease/exonuclease/phosphatase"/>
    <property type="match status" value="1"/>
</dbReference>
<feature type="active site" description="Proton acceptor" evidence="5">
    <location>
        <position position="245"/>
    </location>
</feature>
<evidence type="ECO:0000313" key="10">
    <source>
        <dbReference type="Proteomes" id="UP000195514"/>
    </source>
</evidence>
<evidence type="ECO:0000256" key="5">
    <source>
        <dbReference type="PIRSR" id="PIRSR604808-1"/>
    </source>
</evidence>
<comment type="cofactor">
    <cofactor evidence="6">
        <name>Mg(2+)</name>
        <dbReference type="ChEBI" id="CHEBI:18420"/>
    </cofactor>
    <cofactor evidence="6">
        <name>Mn(2+)</name>
        <dbReference type="ChEBI" id="CHEBI:29035"/>
    </cofactor>
    <text evidence="6">Probably binds two magnesium or manganese ions per subunit.</text>
</comment>
<evidence type="ECO:0000256" key="3">
    <source>
        <dbReference type="ARBA" id="ARBA00022801"/>
    </source>
</evidence>
<evidence type="ECO:0000256" key="1">
    <source>
        <dbReference type="ARBA" id="ARBA00007092"/>
    </source>
</evidence>
<dbReference type="InterPro" id="IPR004808">
    <property type="entry name" value="AP_endonuc_1"/>
</dbReference>
<dbReference type="NCBIfam" id="TIGR00195">
    <property type="entry name" value="exoDNase_III"/>
    <property type="match status" value="1"/>
</dbReference>
<evidence type="ECO:0000256" key="7">
    <source>
        <dbReference type="PIRSR" id="PIRSR604808-3"/>
    </source>
</evidence>
<dbReference type="EMBL" id="LT859958">
    <property type="protein sequence ID" value="SMX54333.1"/>
    <property type="molecule type" value="Genomic_DNA"/>
</dbReference>
<dbReference type="GO" id="GO:0003906">
    <property type="term" value="F:DNA-(apurinic or apyrimidinic site) endonuclease activity"/>
    <property type="evidence" value="ECO:0007669"/>
    <property type="project" value="TreeGrafter"/>
</dbReference>
<dbReference type="GO" id="GO:0008311">
    <property type="term" value="F:double-stranded DNA 3'-5' DNA exonuclease activity"/>
    <property type="evidence" value="ECO:0007669"/>
    <property type="project" value="UniProtKB-EC"/>
</dbReference>
<evidence type="ECO:0000256" key="2">
    <source>
        <dbReference type="ARBA" id="ARBA00022723"/>
    </source>
</evidence>
<keyword evidence="3 9" id="KW-0378">Hydrolase</keyword>
<reference evidence="10" key="1">
    <citation type="submission" date="2017-05" db="EMBL/GenBank/DDBJ databases">
        <authorList>
            <person name="Kirkegaard R."/>
            <person name="Mcilroy J S."/>
        </authorList>
    </citation>
    <scope>NUCLEOTIDE SEQUENCE [LARGE SCALE GENOMIC DNA]</scope>
</reference>
<dbReference type="PROSITE" id="PS51435">
    <property type="entry name" value="AP_NUCLEASE_F1_4"/>
    <property type="match status" value="1"/>
</dbReference>
<dbReference type="EC" id="3.1.11.2" evidence="9"/>
<keyword evidence="10" id="KW-1185">Reference proteome</keyword>
<feature type="binding site" evidence="6">
    <location>
        <position position="35"/>
    </location>
    <ligand>
        <name>Mg(2+)</name>
        <dbReference type="ChEBI" id="CHEBI:18420"/>
        <label>1</label>
    </ligand>
</feature>
<keyword evidence="6" id="KW-0464">Manganese</keyword>
<feature type="active site" description="Proton donor/acceptor" evidence="5">
    <location>
        <position position="148"/>
    </location>
</feature>
<organism evidence="9 10">
    <name type="scientific">Candidatus Brevifilum fermentans</name>
    <dbReference type="NCBI Taxonomy" id="1986204"/>
    <lineage>
        <taxon>Bacteria</taxon>
        <taxon>Bacillati</taxon>
        <taxon>Chloroflexota</taxon>
        <taxon>Anaerolineae</taxon>
        <taxon>Anaerolineales</taxon>
        <taxon>Anaerolineaceae</taxon>
        <taxon>Candidatus Brevifilum</taxon>
    </lineage>
</organism>
<evidence type="ECO:0000313" key="9">
    <source>
        <dbReference type="EMBL" id="SMX54333.1"/>
    </source>
</evidence>
<dbReference type="GO" id="GO:0006284">
    <property type="term" value="P:base-excision repair"/>
    <property type="evidence" value="ECO:0007669"/>
    <property type="project" value="TreeGrafter"/>
</dbReference>
<dbReference type="SUPFAM" id="SSF56219">
    <property type="entry name" value="DNase I-like"/>
    <property type="match status" value="1"/>
</dbReference>
<comment type="similarity">
    <text evidence="1">Belongs to the DNA repair enzymes AP/ExoA family.</text>
</comment>
<keyword evidence="4 6" id="KW-0460">Magnesium</keyword>
<feature type="binding site" evidence="6">
    <location>
        <position position="148"/>
    </location>
    <ligand>
        <name>Mg(2+)</name>
        <dbReference type="ChEBI" id="CHEBI:18420"/>
        <label>1</label>
    </ligand>
</feature>
<feature type="binding site" evidence="6">
    <location>
        <position position="7"/>
    </location>
    <ligand>
        <name>Mg(2+)</name>
        <dbReference type="ChEBI" id="CHEBI:18420"/>
        <label>1</label>
    </ligand>
</feature>
<feature type="binding site" evidence="6">
    <location>
        <position position="244"/>
    </location>
    <ligand>
        <name>Mg(2+)</name>
        <dbReference type="ChEBI" id="CHEBI:18420"/>
        <label>1</label>
    </ligand>
</feature>
<dbReference type="FunFam" id="3.60.10.10:FF:000026">
    <property type="entry name" value="Exodeoxyribonuclease III"/>
    <property type="match status" value="1"/>
</dbReference>
<feature type="site" description="Transition state stabilizer" evidence="7">
    <location>
        <position position="150"/>
    </location>
</feature>
<dbReference type="InterPro" id="IPR036691">
    <property type="entry name" value="Endo/exonu/phosph_ase_sf"/>
</dbReference>
<feature type="binding site" evidence="6">
    <location>
        <position position="150"/>
    </location>
    <ligand>
        <name>Mg(2+)</name>
        <dbReference type="ChEBI" id="CHEBI:18420"/>
        <label>1</label>
    </ligand>
</feature>
<dbReference type="Proteomes" id="UP000195514">
    <property type="component" value="Chromosome I"/>
</dbReference>
<evidence type="ECO:0000259" key="8">
    <source>
        <dbReference type="Pfam" id="PF03372"/>
    </source>
</evidence>
<proteinExistence type="inferred from homology"/>
<keyword evidence="2 6" id="KW-0479">Metal-binding</keyword>
<dbReference type="GO" id="GO:0008081">
    <property type="term" value="F:phosphoric diester hydrolase activity"/>
    <property type="evidence" value="ECO:0007669"/>
    <property type="project" value="TreeGrafter"/>
</dbReference>
<evidence type="ECO:0000256" key="4">
    <source>
        <dbReference type="ARBA" id="ARBA00022842"/>
    </source>
</evidence>
<dbReference type="PANTHER" id="PTHR22748:SF6">
    <property type="entry name" value="DNA-(APURINIC OR APYRIMIDINIC SITE) ENDONUCLEASE"/>
    <property type="match status" value="1"/>
</dbReference>
<feature type="site" description="Interaction with DNA substrate" evidence="7">
    <location>
        <position position="245"/>
    </location>
</feature>
<name>A0A1Y6K3U5_9CHLR</name>
<dbReference type="PANTHER" id="PTHR22748">
    <property type="entry name" value="AP ENDONUCLEASE"/>
    <property type="match status" value="1"/>
</dbReference>
<dbReference type="KEGG" id="abat:CFX1CAM_1268"/>
<evidence type="ECO:0000256" key="6">
    <source>
        <dbReference type="PIRSR" id="PIRSR604808-2"/>
    </source>
</evidence>